<evidence type="ECO:0000313" key="2">
    <source>
        <dbReference type="EMBL" id="OQD94335.1"/>
    </source>
</evidence>
<organism evidence="2 3">
    <name type="scientific">Penicillium solitum</name>
    <dbReference type="NCBI Taxonomy" id="60172"/>
    <lineage>
        <taxon>Eukaryota</taxon>
        <taxon>Fungi</taxon>
        <taxon>Dikarya</taxon>
        <taxon>Ascomycota</taxon>
        <taxon>Pezizomycotina</taxon>
        <taxon>Eurotiomycetes</taxon>
        <taxon>Eurotiomycetidae</taxon>
        <taxon>Eurotiales</taxon>
        <taxon>Aspergillaceae</taxon>
        <taxon>Penicillium</taxon>
    </lineage>
</organism>
<gene>
    <name evidence="2" type="ORF">PENSOL_c026G00311</name>
</gene>
<sequence length="237" mass="26704">MASLILLSLFIRSQVDYLHVIHFSNNLISKKHAFLPPTPKSPPSWISPKISSSHLIEANPPKSQPRSITHTPTHEPSIPRTQPPHSPIQTSTSAPQIHQLRSVPLTTRATHRMSAPSTVCDFQKERIAFLSWLEDQARLMRHQPKSDTLAEVKANLRDQSIEYLDRLKQASIVMACEAKDHICVTAKPARFYEVDVPNMCSALQLRLPQLASRLGINIKCDMCIHFVIMNIVVEPGF</sequence>
<evidence type="ECO:0000256" key="1">
    <source>
        <dbReference type="SAM" id="MobiDB-lite"/>
    </source>
</evidence>
<protein>
    <submittedName>
        <fullName evidence="2">Uncharacterized protein</fullName>
    </submittedName>
</protein>
<reference evidence="3" key="1">
    <citation type="journal article" date="2017" name="Nat. Microbiol.">
        <title>Global analysis of biosynthetic gene clusters reveals vast potential of secondary metabolite production in Penicillium species.</title>
        <authorList>
            <person name="Nielsen J.C."/>
            <person name="Grijseels S."/>
            <person name="Prigent S."/>
            <person name="Ji B."/>
            <person name="Dainat J."/>
            <person name="Nielsen K.F."/>
            <person name="Frisvad J.C."/>
            <person name="Workman M."/>
            <person name="Nielsen J."/>
        </authorList>
    </citation>
    <scope>NUCLEOTIDE SEQUENCE [LARGE SCALE GENOMIC DNA]</scope>
    <source>
        <strain evidence="3">IBT 29525</strain>
    </source>
</reference>
<keyword evidence="3" id="KW-1185">Reference proteome</keyword>
<proteinExistence type="predicted"/>
<accession>A0A1V6QYR9</accession>
<dbReference type="AlphaFoldDB" id="A0A1V6QYR9"/>
<dbReference type="Proteomes" id="UP000191612">
    <property type="component" value="Unassembled WGS sequence"/>
</dbReference>
<dbReference type="EMBL" id="MDYO01000026">
    <property type="protein sequence ID" value="OQD94335.1"/>
    <property type="molecule type" value="Genomic_DNA"/>
</dbReference>
<comment type="caution">
    <text evidence="2">The sequence shown here is derived from an EMBL/GenBank/DDBJ whole genome shotgun (WGS) entry which is preliminary data.</text>
</comment>
<name>A0A1V6QYR9_9EURO</name>
<feature type="compositionally biased region" description="Polar residues" evidence="1">
    <location>
        <begin position="87"/>
        <end position="96"/>
    </location>
</feature>
<feature type="region of interest" description="Disordered" evidence="1">
    <location>
        <begin position="55"/>
        <end position="108"/>
    </location>
</feature>
<evidence type="ECO:0000313" key="3">
    <source>
        <dbReference type="Proteomes" id="UP000191612"/>
    </source>
</evidence>